<evidence type="ECO:0000256" key="4">
    <source>
        <dbReference type="RuleBase" id="RU004514"/>
    </source>
</evidence>
<reference evidence="6 7" key="1">
    <citation type="submission" date="2016-10" db="EMBL/GenBank/DDBJ databases">
        <authorList>
            <person name="de Groot N.N."/>
        </authorList>
    </citation>
    <scope>NUCLEOTIDE SEQUENCE [LARGE SCALE GENOMIC DNA]</scope>
    <source>
        <strain evidence="6 7">DSM 2179</strain>
    </source>
</reference>
<dbReference type="CDD" id="cd00635">
    <property type="entry name" value="PLPDE_III_YBL036c_like"/>
    <property type="match status" value="1"/>
</dbReference>
<dbReference type="NCBIfam" id="TIGR00044">
    <property type="entry name" value="YggS family pyridoxal phosphate-dependent enzyme"/>
    <property type="match status" value="1"/>
</dbReference>
<protein>
    <recommendedName>
        <fullName evidence="2">Pyridoxal phosphate homeostasis protein</fullName>
        <shortName evidence="2">PLP homeostasis protein</shortName>
    </recommendedName>
</protein>
<dbReference type="STRING" id="84035.SAMN05660742_103230"/>
<dbReference type="InterPro" id="IPR001608">
    <property type="entry name" value="Ala_racemase_N"/>
</dbReference>
<name>A0A1H6WGE7_9FIRM</name>
<evidence type="ECO:0000256" key="1">
    <source>
        <dbReference type="ARBA" id="ARBA00022898"/>
    </source>
</evidence>
<proteinExistence type="inferred from homology"/>
<dbReference type="FunFam" id="3.20.20.10:FF:000018">
    <property type="entry name" value="Pyridoxal phosphate homeostasis protein"/>
    <property type="match status" value="1"/>
</dbReference>
<dbReference type="RefSeq" id="WP_091829633.1">
    <property type="nucleotide sequence ID" value="NZ_FNZK01000003.1"/>
</dbReference>
<dbReference type="PIRSF" id="PIRSF004848">
    <property type="entry name" value="YBL036c_PLPDEIII"/>
    <property type="match status" value="1"/>
</dbReference>
<dbReference type="PANTHER" id="PTHR10146">
    <property type="entry name" value="PROLINE SYNTHETASE CO-TRANSCRIBED BACTERIAL HOMOLOG PROTEIN"/>
    <property type="match status" value="1"/>
</dbReference>
<dbReference type="EMBL" id="FNZK01000003">
    <property type="protein sequence ID" value="SEJ11870.1"/>
    <property type="molecule type" value="Genomic_DNA"/>
</dbReference>
<evidence type="ECO:0000259" key="5">
    <source>
        <dbReference type="Pfam" id="PF01168"/>
    </source>
</evidence>
<gene>
    <name evidence="6" type="ORF">SAMN05660742_103230</name>
</gene>
<dbReference type="AlphaFoldDB" id="A0A1H6WGE7"/>
<evidence type="ECO:0000256" key="2">
    <source>
        <dbReference type="HAMAP-Rule" id="MF_02087"/>
    </source>
</evidence>
<dbReference type="InterPro" id="IPR029066">
    <property type="entry name" value="PLP-binding_barrel"/>
</dbReference>
<keyword evidence="1 2" id="KW-0663">Pyridoxal phosphate</keyword>
<comment type="cofactor">
    <cofactor evidence="3">
        <name>pyridoxal 5'-phosphate</name>
        <dbReference type="ChEBI" id="CHEBI:597326"/>
    </cofactor>
</comment>
<evidence type="ECO:0000256" key="3">
    <source>
        <dbReference type="PIRSR" id="PIRSR004848-1"/>
    </source>
</evidence>
<organism evidence="6 7">
    <name type="scientific">Propionispira arboris</name>
    <dbReference type="NCBI Taxonomy" id="84035"/>
    <lineage>
        <taxon>Bacteria</taxon>
        <taxon>Bacillati</taxon>
        <taxon>Bacillota</taxon>
        <taxon>Negativicutes</taxon>
        <taxon>Selenomonadales</taxon>
        <taxon>Selenomonadaceae</taxon>
        <taxon>Propionispira</taxon>
    </lineage>
</organism>
<feature type="domain" description="Alanine racemase N-terminal" evidence="5">
    <location>
        <begin position="25"/>
        <end position="228"/>
    </location>
</feature>
<evidence type="ECO:0000313" key="6">
    <source>
        <dbReference type="EMBL" id="SEJ11870.1"/>
    </source>
</evidence>
<comment type="function">
    <text evidence="2">Pyridoxal 5'-phosphate (PLP)-binding protein, which is involved in PLP homeostasis.</text>
</comment>
<dbReference type="Pfam" id="PF01168">
    <property type="entry name" value="Ala_racemase_N"/>
    <property type="match status" value="1"/>
</dbReference>
<dbReference type="HAMAP" id="MF_02087">
    <property type="entry name" value="PLP_homeostasis"/>
    <property type="match status" value="1"/>
</dbReference>
<evidence type="ECO:0000313" key="7">
    <source>
        <dbReference type="Proteomes" id="UP000199662"/>
    </source>
</evidence>
<dbReference type="SUPFAM" id="SSF51419">
    <property type="entry name" value="PLP-binding barrel"/>
    <property type="match status" value="1"/>
</dbReference>
<keyword evidence="7" id="KW-1185">Reference proteome</keyword>
<feature type="modified residue" description="N6-(pyridoxal phosphate)lysine" evidence="2 3">
    <location>
        <position position="36"/>
    </location>
</feature>
<sequence length="230" mass="26203">MIKENLNEIQNKIEYSLLKRTVTADSNSVKLIAVTKNHEVADMQEAIEAGVLSIGENRIQEAISKAATLDREVEWHLLGHLQTNKVKQAVHLFDMIHSVDSKKIAVEINKEAKKINKIQDVLLQVNIAKEESKFGIYAEDLPDLLRDVDQMESLHVCGLMTIAPICDNLEEVRPIFKNMFHLYTDMKQHKFEKTDLKWLSMGMSHDYTAAIEEGANMVRIGTAIFGPRQY</sequence>
<dbReference type="Proteomes" id="UP000199662">
    <property type="component" value="Unassembled WGS sequence"/>
</dbReference>
<accession>A0A1H6WGE7</accession>
<dbReference type="GO" id="GO:0030170">
    <property type="term" value="F:pyridoxal phosphate binding"/>
    <property type="evidence" value="ECO:0007669"/>
    <property type="project" value="UniProtKB-UniRule"/>
</dbReference>
<dbReference type="Gene3D" id="3.20.20.10">
    <property type="entry name" value="Alanine racemase"/>
    <property type="match status" value="1"/>
</dbReference>
<dbReference type="PANTHER" id="PTHR10146:SF14">
    <property type="entry name" value="PYRIDOXAL PHOSPHATE HOMEOSTASIS PROTEIN"/>
    <property type="match status" value="1"/>
</dbReference>
<comment type="similarity">
    <text evidence="2 4">Belongs to the pyridoxal phosphate-binding protein YggS/PROSC family.</text>
</comment>
<dbReference type="InterPro" id="IPR011078">
    <property type="entry name" value="PyrdxlP_homeostasis"/>
</dbReference>